<evidence type="ECO:0000313" key="1">
    <source>
        <dbReference type="EMBL" id="GAJ12212.1"/>
    </source>
</evidence>
<accession>X1V7Q1</accession>
<organism evidence="1">
    <name type="scientific">marine sediment metagenome</name>
    <dbReference type="NCBI Taxonomy" id="412755"/>
    <lineage>
        <taxon>unclassified sequences</taxon>
        <taxon>metagenomes</taxon>
        <taxon>ecological metagenomes</taxon>
    </lineage>
</organism>
<comment type="caution">
    <text evidence="1">The sequence shown here is derived from an EMBL/GenBank/DDBJ whole genome shotgun (WGS) entry which is preliminary data.</text>
</comment>
<gene>
    <name evidence="1" type="ORF">S12H4_52969</name>
</gene>
<feature type="non-terminal residue" evidence="1">
    <location>
        <position position="1"/>
    </location>
</feature>
<proteinExistence type="predicted"/>
<dbReference type="EMBL" id="BARW01033669">
    <property type="protein sequence ID" value="GAJ12212.1"/>
    <property type="molecule type" value="Genomic_DNA"/>
</dbReference>
<dbReference type="AlphaFoldDB" id="X1V7Q1"/>
<sequence length="74" mass="8529">TGDTYEDPYLAYAEAKRVLYFVSDKMNTGRKPLQNLEKFESGKQFVQPVFSIGTGLQKLEYFSTIDRVKELISK</sequence>
<protein>
    <submittedName>
        <fullName evidence="1">Uncharacterized protein</fullName>
    </submittedName>
</protein>
<reference evidence="1" key="1">
    <citation type="journal article" date="2014" name="Front. Microbiol.">
        <title>High frequency of phylogenetically diverse reductive dehalogenase-homologous genes in deep subseafloor sedimentary metagenomes.</title>
        <authorList>
            <person name="Kawai M."/>
            <person name="Futagami T."/>
            <person name="Toyoda A."/>
            <person name="Takaki Y."/>
            <person name="Nishi S."/>
            <person name="Hori S."/>
            <person name="Arai W."/>
            <person name="Tsubouchi T."/>
            <person name="Morono Y."/>
            <person name="Uchiyama I."/>
            <person name="Ito T."/>
            <person name="Fujiyama A."/>
            <person name="Inagaki F."/>
            <person name="Takami H."/>
        </authorList>
    </citation>
    <scope>NUCLEOTIDE SEQUENCE</scope>
    <source>
        <strain evidence="1">Expedition CK06-06</strain>
    </source>
</reference>
<name>X1V7Q1_9ZZZZ</name>